<organism evidence="1 2">
    <name type="scientific">Parasutterella secunda</name>
    <dbReference type="NCBI Taxonomy" id="626947"/>
    <lineage>
        <taxon>Bacteria</taxon>
        <taxon>Pseudomonadati</taxon>
        <taxon>Pseudomonadota</taxon>
        <taxon>Betaproteobacteria</taxon>
        <taxon>Burkholderiales</taxon>
        <taxon>Sutterellaceae</taxon>
        <taxon>Parasutterella</taxon>
    </lineage>
</organism>
<keyword evidence="2" id="KW-1185">Reference proteome</keyword>
<dbReference type="EMBL" id="JACJKX010000013">
    <property type="protein sequence ID" value="MBM6929084.1"/>
    <property type="molecule type" value="Genomic_DNA"/>
</dbReference>
<name>A0ABS2GUM2_9BURK</name>
<gene>
    <name evidence="1" type="ORF">H5985_07375</name>
</gene>
<dbReference type="SUPFAM" id="SSF89095">
    <property type="entry name" value="GatB/YqeY motif"/>
    <property type="match status" value="1"/>
</dbReference>
<dbReference type="PANTHER" id="PTHR28055:SF1">
    <property type="entry name" value="ALTERED INHERITANCE OF MITOCHONDRIA PROTEIN 41, MITOCHONDRIAL"/>
    <property type="match status" value="1"/>
</dbReference>
<evidence type="ECO:0000313" key="1">
    <source>
        <dbReference type="EMBL" id="MBM6929084.1"/>
    </source>
</evidence>
<protein>
    <submittedName>
        <fullName evidence="1">GatB/YqeY domain-containing protein</fullName>
    </submittedName>
</protein>
<dbReference type="PANTHER" id="PTHR28055">
    <property type="entry name" value="ALTERED INHERITANCE OF MITOCHONDRIA PROTEIN 41, MITOCHONDRIAL"/>
    <property type="match status" value="1"/>
</dbReference>
<reference evidence="1 2" key="1">
    <citation type="journal article" date="2021" name="Sci. Rep.">
        <title>The distribution of antibiotic resistance genes in chicken gut microbiota commensals.</title>
        <authorList>
            <person name="Juricova H."/>
            <person name="Matiasovicova J."/>
            <person name="Kubasova T."/>
            <person name="Cejkova D."/>
            <person name="Rychlik I."/>
        </authorList>
    </citation>
    <scope>NUCLEOTIDE SEQUENCE [LARGE SCALE GENOMIC DNA]</scope>
    <source>
        <strain evidence="1 2">An562</strain>
    </source>
</reference>
<evidence type="ECO:0000313" key="2">
    <source>
        <dbReference type="Proteomes" id="UP000777002"/>
    </source>
</evidence>
<dbReference type="Proteomes" id="UP000777002">
    <property type="component" value="Unassembled WGS sequence"/>
</dbReference>
<proteinExistence type="predicted"/>
<dbReference type="RefSeq" id="WP_205050669.1">
    <property type="nucleotide sequence ID" value="NZ_JACJKX010000013.1"/>
</dbReference>
<accession>A0ABS2GUM2</accession>
<dbReference type="Pfam" id="PF09424">
    <property type="entry name" value="YqeY"/>
    <property type="match status" value="1"/>
</dbReference>
<dbReference type="Gene3D" id="1.10.1510.10">
    <property type="entry name" value="Uncharacterised protein YqeY/AIM41 PF09424, N-terminal domain"/>
    <property type="match status" value="1"/>
</dbReference>
<dbReference type="Gene3D" id="1.10.10.410">
    <property type="match status" value="1"/>
</dbReference>
<dbReference type="InterPro" id="IPR019004">
    <property type="entry name" value="YqeY/Aim41"/>
</dbReference>
<sequence length="148" mass="16048">MTIKEQIMADMKAAMKAHDASRLGAIRLLMAAIKQKEVDERIQCGDAEIISIIAKLVKQRHDSIEQYTAANRQDLADKEQAEIDVLSTYLPKPLTEEEIQAIIDEAIATLGASGMAAMGKVMGAVKPKLTGRADMGKVSALIKQKLTA</sequence>
<comment type="caution">
    <text evidence="1">The sequence shown here is derived from an EMBL/GenBank/DDBJ whole genome shotgun (WGS) entry which is preliminary data.</text>
</comment>
<dbReference type="InterPro" id="IPR003789">
    <property type="entry name" value="Asn/Gln_tRNA_amidoTrase-B-like"/>
</dbReference>
<dbReference type="InterPro" id="IPR042184">
    <property type="entry name" value="YqeY/Aim41_N"/>
</dbReference>
<dbReference type="InterPro" id="IPR023168">
    <property type="entry name" value="GatB_Yqey_C_2"/>
</dbReference>